<keyword evidence="8" id="KW-0694">RNA-binding</keyword>
<feature type="domain" description="GST C-terminal" evidence="15">
    <location>
        <begin position="70"/>
        <end position="194"/>
    </location>
</feature>
<evidence type="ECO:0000256" key="11">
    <source>
        <dbReference type="ARBA" id="ARBA00030904"/>
    </source>
</evidence>
<keyword evidence="7 13" id="KW-0067">ATP-binding</keyword>
<keyword evidence="9 13" id="KW-0648">Protein biosynthesis</keyword>
<proteinExistence type="inferred from homology"/>
<dbReference type="EC" id="6.1.1.10" evidence="3"/>
<organism evidence="17 18">
    <name type="scientific">Molorchus minor</name>
    <dbReference type="NCBI Taxonomy" id="1323400"/>
    <lineage>
        <taxon>Eukaryota</taxon>
        <taxon>Metazoa</taxon>
        <taxon>Ecdysozoa</taxon>
        <taxon>Arthropoda</taxon>
        <taxon>Hexapoda</taxon>
        <taxon>Insecta</taxon>
        <taxon>Pterygota</taxon>
        <taxon>Neoptera</taxon>
        <taxon>Endopterygota</taxon>
        <taxon>Coleoptera</taxon>
        <taxon>Polyphaga</taxon>
        <taxon>Cucujiformia</taxon>
        <taxon>Chrysomeloidea</taxon>
        <taxon>Cerambycidae</taxon>
        <taxon>Lamiinae</taxon>
        <taxon>Monochamini</taxon>
        <taxon>Molorchus</taxon>
    </lineage>
</organism>
<evidence type="ECO:0000256" key="9">
    <source>
        <dbReference type="ARBA" id="ARBA00022917"/>
    </source>
</evidence>
<keyword evidence="14" id="KW-0175">Coiled coil</keyword>
<dbReference type="HAMAP" id="MF_00098">
    <property type="entry name" value="Met_tRNA_synth_type1"/>
    <property type="match status" value="1"/>
</dbReference>
<comment type="catalytic activity">
    <reaction evidence="12">
        <text>tRNA(Met) + L-methionine + ATP = L-methionyl-tRNA(Met) + AMP + diphosphate</text>
        <dbReference type="Rhea" id="RHEA:13481"/>
        <dbReference type="Rhea" id="RHEA-COMP:9667"/>
        <dbReference type="Rhea" id="RHEA-COMP:9698"/>
        <dbReference type="ChEBI" id="CHEBI:30616"/>
        <dbReference type="ChEBI" id="CHEBI:33019"/>
        <dbReference type="ChEBI" id="CHEBI:57844"/>
        <dbReference type="ChEBI" id="CHEBI:78442"/>
        <dbReference type="ChEBI" id="CHEBI:78530"/>
        <dbReference type="ChEBI" id="CHEBI:456215"/>
        <dbReference type="EC" id="6.1.1.10"/>
    </reaction>
</comment>
<dbReference type="InterPro" id="IPR009068">
    <property type="entry name" value="uS15_NS1_RNA-bd_sf"/>
</dbReference>
<reference evidence="17" key="1">
    <citation type="journal article" date="2023" name="Insect Mol. Biol.">
        <title>Genome sequencing provides insights into the evolution of gene families encoding plant cell wall-degrading enzymes in longhorned beetles.</title>
        <authorList>
            <person name="Shin N.R."/>
            <person name="Okamura Y."/>
            <person name="Kirsch R."/>
            <person name="Pauchet Y."/>
        </authorList>
    </citation>
    <scope>NUCLEOTIDE SEQUENCE</scope>
    <source>
        <strain evidence="17">MMC_N1</strain>
    </source>
</reference>
<dbReference type="PROSITE" id="PS50405">
    <property type="entry name" value="GST_CTER"/>
    <property type="match status" value="1"/>
</dbReference>
<dbReference type="Pfam" id="PF19303">
    <property type="entry name" value="Anticodon_3"/>
    <property type="match status" value="1"/>
</dbReference>
<dbReference type="PANTHER" id="PTHR45765:SF1">
    <property type="entry name" value="METHIONINE--TRNA LIGASE, CYTOPLASMIC"/>
    <property type="match status" value="1"/>
</dbReference>
<dbReference type="PRINTS" id="PR01041">
    <property type="entry name" value="TRNASYNTHMET"/>
</dbReference>
<dbReference type="InterPro" id="IPR000738">
    <property type="entry name" value="WHEP-TRS_dom"/>
</dbReference>
<dbReference type="InterPro" id="IPR041872">
    <property type="entry name" value="Anticodon_Met"/>
</dbReference>
<evidence type="ECO:0000256" key="10">
    <source>
        <dbReference type="ARBA" id="ARBA00023146"/>
    </source>
</evidence>
<dbReference type="CDD" id="cd07957">
    <property type="entry name" value="Anticodon_Ia_Met"/>
    <property type="match status" value="1"/>
</dbReference>
<dbReference type="PROSITE" id="PS51185">
    <property type="entry name" value="WHEP_TRS_2"/>
    <property type="match status" value="2"/>
</dbReference>
<dbReference type="InterPro" id="IPR009080">
    <property type="entry name" value="tRNAsynth_Ia_anticodon-bd"/>
</dbReference>
<dbReference type="Gene3D" id="2.20.28.20">
    <property type="entry name" value="Methionyl-tRNA synthetase, Zn-domain"/>
    <property type="match status" value="1"/>
</dbReference>
<dbReference type="SUPFAM" id="SSF47060">
    <property type="entry name" value="S15/NS1 RNA-binding domain"/>
    <property type="match status" value="2"/>
</dbReference>
<feature type="coiled-coil region" evidence="14">
    <location>
        <begin position="808"/>
        <end position="858"/>
    </location>
</feature>
<protein>
    <recommendedName>
        <fullName evidence="4">Methionine--tRNA ligase, cytoplasmic</fullName>
        <ecNumber evidence="3">6.1.1.10</ecNumber>
    </recommendedName>
    <alternativeName>
        <fullName evidence="11">Methionyl-tRNA synthetase</fullName>
    </alternativeName>
</protein>
<comment type="caution">
    <text evidence="17">The sequence shown here is derived from an EMBL/GenBank/DDBJ whole genome shotgun (WGS) entry which is preliminary data.</text>
</comment>
<dbReference type="EMBL" id="JAPWTJ010000162">
    <property type="protein sequence ID" value="KAJ8981803.1"/>
    <property type="molecule type" value="Genomic_DNA"/>
</dbReference>
<dbReference type="InterPro" id="IPR015413">
    <property type="entry name" value="Methionyl/Leucyl_tRNA_Synth"/>
</dbReference>
<dbReference type="InterPro" id="IPR001412">
    <property type="entry name" value="aa-tRNA-synth_I_CS"/>
</dbReference>
<evidence type="ECO:0000256" key="7">
    <source>
        <dbReference type="ARBA" id="ARBA00022840"/>
    </source>
</evidence>
<keyword evidence="10 13" id="KW-0030">Aminoacyl-tRNA synthetase</keyword>
<dbReference type="NCBIfam" id="TIGR00398">
    <property type="entry name" value="metG"/>
    <property type="match status" value="1"/>
</dbReference>
<dbReference type="PANTHER" id="PTHR45765">
    <property type="entry name" value="METHIONINE--TRNA LIGASE"/>
    <property type="match status" value="1"/>
</dbReference>
<feature type="domain" description="WHEP-TRS" evidence="16">
    <location>
        <begin position="837"/>
        <end position="893"/>
    </location>
</feature>
<evidence type="ECO:0000256" key="14">
    <source>
        <dbReference type="SAM" id="Coils"/>
    </source>
</evidence>
<dbReference type="InterPro" id="IPR023458">
    <property type="entry name" value="Met-tRNA_ligase_1"/>
</dbReference>
<dbReference type="SUPFAM" id="SSF52374">
    <property type="entry name" value="Nucleotidylyl transferase"/>
    <property type="match status" value="1"/>
</dbReference>
<dbReference type="InterPro" id="IPR036282">
    <property type="entry name" value="Glutathione-S-Trfase_C_sf"/>
</dbReference>
<evidence type="ECO:0000256" key="4">
    <source>
        <dbReference type="ARBA" id="ARBA00018335"/>
    </source>
</evidence>
<dbReference type="SUPFAM" id="SSF57770">
    <property type="entry name" value="Methionyl-tRNA synthetase (MetRS), Zn-domain"/>
    <property type="match status" value="1"/>
</dbReference>
<dbReference type="SMART" id="SM00991">
    <property type="entry name" value="WHEP-TRS"/>
    <property type="match status" value="2"/>
</dbReference>
<evidence type="ECO:0000256" key="1">
    <source>
        <dbReference type="ARBA" id="ARBA00004496"/>
    </source>
</evidence>
<evidence type="ECO:0000256" key="5">
    <source>
        <dbReference type="ARBA" id="ARBA00022598"/>
    </source>
</evidence>
<keyword evidence="6 13" id="KW-0547">Nucleotide-binding</keyword>
<evidence type="ECO:0000256" key="3">
    <source>
        <dbReference type="ARBA" id="ARBA00012838"/>
    </source>
</evidence>
<name>A0ABQ9JWS0_9CUCU</name>
<dbReference type="CDD" id="cd00814">
    <property type="entry name" value="MetRS_core"/>
    <property type="match status" value="1"/>
</dbReference>
<accession>A0ABQ9JWS0</accession>
<dbReference type="Gene3D" id="3.40.30.10">
    <property type="entry name" value="Glutaredoxin"/>
    <property type="match status" value="1"/>
</dbReference>
<dbReference type="SUPFAM" id="SSF47323">
    <property type="entry name" value="Anticodon-binding domain of a subclass of class I aminoacyl-tRNA synthetases"/>
    <property type="match status" value="1"/>
</dbReference>
<dbReference type="InterPro" id="IPR014729">
    <property type="entry name" value="Rossmann-like_a/b/a_fold"/>
</dbReference>
<dbReference type="InterPro" id="IPR004046">
    <property type="entry name" value="GST_C"/>
</dbReference>
<dbReference type="Pfam" id="PF09334">
    <property type="entry name" value="tRNA-synt_1g"/>
    <property type="match status" value="1"/>
</dbReference>
<dbReference type="NCBIfam" id="NF001100">
    <property type="entry name" value="PRK00133.1"/>
    <property type="match status" value="1"/>
</dbReference>
<evidence type="ECO:0000259" key="15">
    <source>
        <dbReference type="PROSITE" id="PS50405"/>
    </source>
</evidence>
<dbReference type="InterPro" id="IPR010987">
    <property type="entry name" value="Glutathione-S-Trfase_C-like"/>
</dbReference>
<evidence type="ECO:0000313" key="18">
    <source>
        <dbReference type="Proteomes" id="UP001162164"/>
    </source>
</evidence>
<sequence length="967" mass="108463">MVVIYSNENNPSALKLIIAHNFVSAKFDLKLVKPNDSSLQEPRHLPYLELHNGQIIFMPNAAICYIFPVPEKYSSQVNELLEWETTILSPTLAYTIGSSVKNETLRSKLQAALEKLNTKLEKNNYLVGESVTSADISVWCDIFPLYKSPELSKEYFSALPNLTKWVLKLESEPQFKNALESFKIVVGQEAYTALLNGARYPPPTVTNEVQIKEKDSPQHQAEAVTSEELLAAEKAWKKDVSQLPQLKKHNKVVLPVAGEKNIFITSALPYVNNVPHLGNIIGCVLSADVFARFSRLCNYNTLFICGTDEYGTATETKALEEGLTCKEICDKYFKIHSEIYKWFNISFDHFGRTSNPEQTEICQDFFLQLNSNGFMFTQSVDQLHCEKCNRYLADRFVEGGCPNIGCSYEDARGDQCDGCGKLVNAIELKNPRCKVCGSTPELKSSTQFFIDLPKLEPLLRHWMKLSETGWSNNAQVIARAWLKEGLKPRCITRDLKWGVPVPLDGFQNKVFYVWFDAPIGYISISKAYTKDHEKWWKPAKDTQVTLYQFMAKDNVPFHSVLFPSMLLGTNRGYTTVSHIMATEYLNYEDGKFSKSRGIGVFGNDAQSTGIPSDVWRFYLLYIRPESQDSSFSWSDLVTKNNSELLNNLGNFINRALMFAKNNFNKTVPNMVPTSEDYTLLALCTREMKAYVTALEKGKLRDGIRHILSISRHGNQYVQVNQPWVLCKGTEDEKTRAGTVIGICCNLACLIATLLHPYMPDTSSSLQKQLNASTVAITPGNVEIVTLLPPGHKLGDPAPLFAKIEPTTAEEMKKRFAGTQEERKNVNGKEKGSGNNVDVKALEEEVAKQADRVRQLKSSAKEKSVWQPEVAILLDLKKKLEVAQKASAVQNNAKPTGIPNNVEVSGTLKSLQDEVTKQGLVVRKLKEGGVEKSLWQPEVDKLLALKKQLAQVSGEPVSNGQKNKKGKK</sequence>
<evidence type="ECO:0000256" key="8">
    <source>
        <dbReference type="ARBA" id="ARBA00022884"/>
    </source>
</evidence>
<evidence type="ECO:0000256" key="13">
    <source>
        <dbReference type="RuleBase" id="RU363039"/>
    </source>
</evidence>
<dbReference type="InterPro" id="IPR014758">
    <property type="entry name" value="Met-tRNA_synth"/>
</dbReference>
<dbReference type="Gene3D" id="1.10.730.10">
    <property type="entry name" value="Isoleucyl-tRNA Synthetase, Domain 1"/>
    <property type="match status" value="1"/>
</dbReference>
<dbReference type="SUPFAM" id="SSF47616">
    <property type="entry name" value="GST C-terminal domain-like"/>
    <property type="match status" value="1"/>
</dbReference>
<dbReference type="CDD" id="cd00939">
    <property type="entry name" value="MetRS_RNA"/>
    <property type="match status" value="2"/>
</dbReference>
<evidence type="ECO:0000256" key="2">
    <source>
        <dbReference type="ARBA" id="ARBA00005594"/>
    </source>
</evidence>
<comment type="similarity">
    <text evidence="2 13">Belongs to the class-I aminoacyl-tRNA synthetase family.</text>
</comment>
<dbReference type="Pfam" id="PF00458">
    <property type="entry name" value="WHEP-TRS"/>
    <property type="match status" value="2"/>
</dbReference>
<evidence type="ECO:0000256" key="12">
    <source>
        <dbReference type="ARBA" id="ARBA00047364"/>
    </source>
</evidence>
<keyword evidence="5 13" id="KW-0436">Ligase</keyword>
<evidence type="ECO:0000256" key="6">
    <source>
        <dbReference type="ARBA" id="ARBA00022741"/>
    </source>
</evidence>
<gene>
    <name evidence="17" type="ORF">NQ317_007389</name>
</gene>
<dbReference type="InterPro" id="IPR029038">
    <property type="entry name" value="MetRS_Zn"/>
</dbReference>
<dbReference type="PROSITE" id="PS00178">
    <property type="entry name" value="AA_TRNA_LIGASE_I"/>
    <property type="match status" value="1"/>
</dbReference>
<feature type="domain" description="WHEP-TRS" evidence="16">
    <location>
        <begin position="906"/>
        <end position="962"/>
    </location>
</feature>
<dbReference type="Gene3D" id="1.20.1050.10">
    <property type="match status" value="1"/>
</dbReference>
<dbReference type="Pfam" id="PF00043">
    <property type="entry name" value="GST_C"/>
    <property type="match status" value="1"/>
</dbReference>
<evidence type="ECO:0000259" key="16">
    <source>
        <dbReference type="PROSITE" id="PS51185"/>
    </source>
</evidence>
<keyword evidence="18" id="KW-1185">Reference proteome</keyword>
<dbReference type="InterPro" id="IPR033911">
    <property type="entry name" value="MetRS_core"/>
</dbReference>
<dbReference type="Gene3D" id="3.40.50.620">
    <property type="entry name" value="HUPs"/>
    <property type="match status" value="1"/>
</dbReference>
<comment type="subcellular location">
    <subcellularLocation>
        <location evidence="1">Cytoplasm</location>
    </subcellularLocation>
</comment>
<dbReference type="Gene3D" id="1.10.287.10">
    <property type="entry name" value="S15/NS1, RNA-binding"/>
    <property type="match status" value="2"/>
</dbReference>
<dbReference type="Proteomes" id="UP001162164">
    <property type="component" value="Unassembled WGS sequence"/>
</dbReference>
<evidence type="ECO:0000313" key="17">
    <source>
        <dbReference type="EMBL" id="KAJ8981803.1"/>
    </source>
</evidence>